<dbReference type="Proteomes" id="UP000053095">
    <property type="component" value="Unassembled WGS sequence"/>
</dbReference>
<sequence>MELIEKVDVLICGSGSAGLAAATWLARYGIRCKVLERRDGPLTLGQADGVQCRTVEIFESFGIGDELLRASYHVLEVVFWAEDNPGVIKRTGRTSDTQPGFSHQPHVILNQAHVNKLLLDAMYRFNEQEVAYGYDIKHLEVDSQEAKDPSAYPVKVIAKKDGGIVQFEAKYALACDGAHSIVRRALDFYMVGDGSDAVWGVMDIVPRTNFPDIRKKATIHSKAGSLLIIPREGDAYNLVRFYIELPHGTKAKEVKLEDLQHTAKNILSQYDVDFTDTIWWSAYPIGQRYADNFHKDYRVFLAGDACHTHSPKAGQGMNIAMIHGYRYTFIHLANEPSDRFMSWAKVPAIIEHLKECKYVLNVEADAIFKELTLPMEWQMNYWNFTKTTNVAIPSDPTEDFNRDWNGQVNLNTGFILAQNTPRTLEIWEGWKSCLDRFPDCESFRDSWPAEQGAYSSIIRYAYNKPDDLLVIPCSEANGYPESNSDCTGSLNYQHFWIKKEQLLKDKAVVPMMQLMMQSLHLDLMIRKDEVLVQKPGFYISEAELKE</sequence>
<dbReference type="AlphaFoldDB" id="A0A478EBG7"/>
<dbReference type="PRINTS" id="PR00420">
    <property type="entry name" value="RNGMNOXGNASE"/>
</dbReference>
<keyword evidence="3" id="KW-0560">Oxidoreductase</keyword>
<name>A0A478EBG7_TALPI</name>
<keyword evidence="1" id="KW-0285">Flavoprotein</keyword>
<dbReference type="Pfam" id="PF01494">
    <property type="entry name" value="FAD_binding_3"/>
    <property type="match status" value="1"/>
</dbReference>
<dbReference type="GO" id="GO:0071949">
    <property type="term" value="F:FAD binding"/>
    <property type="evidence" value="ECO:0007669"/>
    <property type="project" value="InterPro"/>
</dbReference>
<dbReference type="Gene3D" id="3.30.9.10">
    <property type="entry name" value="D-Amino Acid Oxidase, subunit A, domain 2"/>
    <property type="match status" value="1"/>
</dbReference>
<dbReference type="InterPro" id="IPR002938">
    <property type="entry name" value="FAD-bd"/>
</dbReference>
<evidence type="ECO:0000313" key="5">
    <source>
        <dbReference type="EMBL" id="GAM42314.1"/>
    </source>
</evidence>
<dbReference type="GO" id="GO:0016709">
    <property type="term" value="F:oxidoreductase activity, acting on paired donors, with incorporation or reduction of molecular oxygen, NAD(P)H as one donor, and incorporation of one atom of oxygen"/>
    <property type="evidence" value="ECO:0007669"/>
    <property type="project" value="UniProtKB-ARBA"/>
</dbReference>
<dbReference type="InterPro" id="IPR050641">
    <property type="entry name" value="RIFMO-like"/>
</dbReference>
<dbReference type="SUPFAM" id="SSF51905">
    <property type="entry name" value="FAD/NAD(P)-binding domain"/>
    <property type="match status" value="1"/>
</dbReference>
<reference evidence="6" key="1">
    <citation type="journal article" date="2015" name="Genome Announc.">
        <title>Draft genome sequence of Talaromyces cellulolyticus strain Y-94, a source of lignocellulosic biomass-degrading enzymes.</title>
        <authorList>
            <person name="Fujii T."/>
            <person name="Koike H."/>
            <person name="Sawayama S."/>
            <person name="Yano S."/>
            <person name="Inoue H."/>
        </authorList>
    </citation>
    <scope>NUCLEOTIDE SEQUENCE [LARGE SCALE GENOMIC DNA]</scope>
    <source>
        <strain evidence="6">Y-94</strain>
    </source>
</reference>
<gene>
    <name evidence="5" type="ORF">TCE0_044r16176</name>
</gene>
<dbReference type="SUPFAM" id="SSF54373">
    <property type="entry name" value="FAD-linked reductases, C-terminal domain"/>
    <property type="match status" value="1"/>
</dbReference>
<feature type="domain" description="FAD-binding" evidence="4">
    <location>
        <begin position="6"/>
        <end position="325"/>
    </location>
</feature>
<dbReference type="EMBL" id="DF933840">
    <property type="protein sequence ID" value="GAM42314.1"/>
    <property type="molecule type" value="Genomic_DNA"/>
</dbReference>
<dbReference type="Gene3D" id="3.50.50.60">
    <property type="entry name" value="FAD/NAD(P)-binding domain"/>
    <property type="match status" value="1"/>
</dbReference>
<protein>
    <recommendedName>
        <fullName evidence="4">FAD-binding domain-containing protein</fullName>
    </recommendedName>
</protein>
<evidence type="ECO:0000259" key="4">
    <source>
        <dbReference type="Pfam" id="PF01494"/>
    </source>
</evidence>
<organism evidence="5 6">
    <name type="scientific">Talaromyces pinophilus</name>
    <name type="common">Penicillium pinophilum</name>
    <dbReference type="NCBI Taxonomy" id="128442"/>
    <lineage>
        <taxon>Eukaryota</taxon>
        <taxon>Fungi</taxon>
        <taxon>Dikarya</taxon>
        <taxon>Ascomycota</taxon>
        <taxon>Pezizomycotina</taxon>
        <taxon>Eurotiomycetes</taxon>
        <taxon>Eurotiomycetidae</taxon>
        <taxon>Eurotiales</taxon>
        <taxon>Trichocomaceae</taxon>
        <taxon>Talaromyces</taxon>
        <taxon>Talaromyces sect. Talaromyces</taxon>
    </lineage>
</organism>
<keyword evidence="6" id="KW-1185">Reference proteome</keyword>
<dbReference type="PANTHER" id="PTHR43004">
    <property type="entry name" value="TRK SYSTEM POTASSIUM UPTAKE PROTEIN"/>
    <property type="match status" value="1"/>
</dbReference>
<evidence type="ECO:0000256" key="1">
    <source>
        <dbReference type="ARBA" id="ARBA00022630"/>
    </source>
</evidence>
<dbReference type="PANTHER" id="PTHR43004:SF10">
    <property type="entry name" value="2-MONOOXYGENASE, PUTATIVE (AFU_ORTHOLOGUE AFUA_6G11480)-RELATED"/>
    <property type="match status" value="1"/>
</dbReference>
<proteinExistence type="predicted"/>
<dbReference type="InterPro" id="IPR036188">
    <property type="entry name" value="FAD/NAD-bd_sf"/>
</dbReference>
<evidence type="ECO:0000313" key="6">
    <source>
        <dbReference type="Proteomes" id="UP000053095"/>
    </source>
</evidence>
<evidence type="ECO:0000256" key="3">
    <source>
        <dbReference type="ARBA" id="ARBA00023002"/>
    </source>
</evidence>
<accession>A0A478EBG7</accession>
<evidence type="ECO:0000256" key="2">
    <source>
        <dbReference type="ARBA" id="ARBA00022827"/>
    </source>
</evidence>
<keyword evidence="2" id="KW-0274">FAD</keyword>